<dbReference type="EMBL" id="JABSTQ010001862">
    <property type="protein sequence ID" value="KAG0444561.1"/>
    <property type="molecule type" value="Genomic_DNA"/>
</dbReference>
<accession>A0AC60QZS1</accession>
<protein>
    <submittedName>
        <fullName evidence="1">Uncharacterized protein</fullName>
    </submittedName>
</protein>
<dbReference type="Proteomes" id="UP000805193">
    <property type="component" value="Unassembled WGS sequence"/>
</dbReference>
<proteinExistence type="predicted"/>
<comment type="caution">
    <text evidence="1">The sequence shown here is derived from an EMBL/GenBank/DDBJ whole genome shotgun (WGS) entry which is preliminary data.</text>
</comment>
<organism evidence="1 2">
    <name type="scientific">Ixodes persulcatus</name>
    <name type="common">Taiga tick</name>
    <dbReference type="NCBI Taxonomy" id="34615"/>
    <lineage>
        <taxon>Eukaryota</taxon>
        <taxon>Metazoa</taxon>
        <taxon>Ecdysozoa</taxon>
        <taxon>Arthropoda</taxon>
        <taxon>Chelicerata</taxon>
        <taxon>Arachnida</taxon>
        <taxon>Acari</taxon>
        <taxon>Parasitiformes</taxon>
        <taxon>Ixodida</taxon>
        <taxon>Ixodoidea</taxon>
        <taxon>Ixodidae</taxon>
        <taxon>Ixodinae</taxon>
        <taxon>Ixodes</taxon>
    </lineage>
</organism>
<sequence length="265" mass="29648">MESKEWETFFAKNQPPVDFEKKRQRIEEFCAQHLGSTEKIVLVTPEAVCAALQGRGLLDQLELTEGESPGIRVRSEAVSQVLPVLRAFRAAREGGRLLAVPFTTLVDYLFLLRSASASLAAFGRRALLYLAAAVSDFYIPGEEMPEHKIHSETGPLQLHLQLVPKMLRPLVWLWVPEAFVVSFKVGLMGDSFHGWPAGPRPKALTNYKHKLVIANELHSRKHHVLFVTQESHEAVDLSPAQLAAGIEIEELIVEKLSRQHALHMA</sequence>
<evidence type="ECO:0000313" key="2">
    <source>
        <dbReference type="Proteomes" id="UP000805193"/>
    </source>
</evidence>
<keyword evidence="2" id="KW-1185">Reference proteome</keyword>
<name>A0AC60QZS1_IXOPE</name>
<gene>
    <name evidence="1" type="ORF">HPB47_013657</name>
</gene>
<evidence type="ECO:0000313" key="1">
    <source>
        <dbReference type="EMBL" id="KAG0444561.1"/>
    </source>
</evidence>
<reference evidence="1 2" key="1">
    <citation type="journal article" date="2020" name="Cell">
        <title>Large-Scale Comparative Analyses of Tick Genomes Elucidate Their Genetic Diversity and Vector Capacities.</title>
        <authorList>
            <consortium name="Tick Genome and Microbiome Consortium (TIGMIC)"/>
            <person name="Jia N."/>
            <person name="Wang J."/>
            <person name="Shi W."/>
            <person name="Du L."/>
            <person name="Sun Y."/>
            <person name="Zhan W."/>
            <person name="Jiang J.F."/>
            <person name="Wang Q."/>
            <person name="Zhang B."/>
            <person name="Ji P."/>
            <person name="Bell-Sakyi L."/>
            <person name="Cui X.M."/>
            <person name="Yuan T.T."/>
            <person name="Jiang B.G."/>
            <person name="Yang W.F."/>
            <person name="Lam T.T."/>
            <person name="Chang Q.C."/>
            <person name="Ding S.J."/>
            <person name="Wang X.J."/>
            <person name="Zhu J.G."/>
            <person name="Ruan X.D."/>
            <person name="Zhao L."/>
            <person name="Wei J.T."/>
            <person name="Ye R.Z."/>
            <person name="Que T.C."/>
            <person name="Du C.H."/>
            <person name="Zhou Y.H."/>
            <person name="Cheng J.X."/>
            <person name="Dai P.F."/>
            <person name="Guo W.B."/>
            <person name="Han X.H."/>
            <person name="Huang E.J."/>
            <person name="Li L.F."/>
            <person name="Wei W."/>
            <person name="Gao Y.C."/>
            <person name="Liu J.Z."/>
            <person name="Shao H.Z."/>
            <person name="Wang X."/>
            <person name="Wang C.C."/>
            <person name="Yang T.C."/>
            <person name="Huo Q.B."/>
            <person name="Li W."/>
            <person name="Chen H.Y."/>
            <person name="Chen S.E."/>
            <person name="Zhou L.G."/>
            <person name="Ni X.B."/>
            <person name="Tian J.H."/>
            <person name="Sheng Y."/>
            <person name="Liu T."/>
            <person name="Pan Y.S."/>
            <person name="Xia L.Y."/>
            <person name="Li J."/>
            <person name="Zhao F."/>
            <person name="Cao W.C."/>
        </authorList>
    </citation>
    <scope>NUCLEOTIDE SEQUENCE [LARGE SCALE GENOMIC DNA]</scope>
    <source>
        <strain evidence="1">Iper-2018</strain>
    </source>
</reference>